<gene>
    <name evidence="2" type="ORF">BaRGS_00008053</name>
</gene>
<evidence type="ECO:0000313" key="3">
    <source>
        <dbReference type="Proteomes" id="UP001519460"/>
    </source>
</evidence>
<evidence type="ECO:0000256" key="1">
    <source>
        <dbReference type="SAM" id="MobiDB-lite"/>
    </source>
</evidence>
<feature type="non-terminal residue" evidence="2">
    <location>
        <position position="1"/>
    </location>
</feature>
<keyword evidence="3" id="KW-1185">Reference proteome</keyword>
<dbReference type="EMBL" id="JACVVK020000035">
    <property type="protein sequence ID" value="KAK7500809.1"/>
    <property type="molecule type" value="Genomic_DNA"/>
</dbReference>
<accession>A0ABD0LMI4</accession>
<name>A0ABD0LMI4_9CAEN</name>
<dbReference type="Proteomes" id="UP001519460">
    <property type="component" value="Unassembled WGS sequence"/>
</dbReference>
<feature type="non-terminal residue" evidence="2">
    <location>
        <position position="250"/>
    </location>
</feature>
<sequence length="250" mass="27847">LWILEEQSLREMPEHQKTSGRIRRAQSRRCQPERSSCLFHRVCPVWHLAVDRKDAGKDRLRAMADKVETRGAQERHGKGPFSSASRYADIPIVTRGTPGFTAILEVMIVAVPCRSRLGLLAVTQNTDQFIATYSSVAPQVITHFTWDLAPLFEAATVCIHTERRHRDINGHGSYFSGRLTVTAAGRNIDMIHRNWERDGSVPCMLDYVQGGTGAESRDGDMGAPGTGRKSLKPEVKVARVCTSVGHNTKR</sequence>
<reference evidence="2 3" key="1">
    <citation type="journal article" date="2023" name="Sci. Data">
        <title>Genome assembly of the Korean intertidal mud-creeper Batillaria attramentaria.</title>
        <authorList>
            <person name="Patra A.K."/>
            <person name="Ho P.T."/>
            <person name="Jun S."/>
            <person name="Lee S.J."/>
            <person name="Kim Y."/>
            <person name="Won Y.J."/>
        </authorList>
    </citation>
    <scope>NUCLEOTIDE SEQUENCE [LARGE SCALE GENOMIC DNA]</scope>
    <source>
        <strain evidence="2">Wonlab-2016</strain>
    </source>
</reference>
<organism evidence="2 3">
    <name type="scientific">Batillaria attramentaria</name>
    <dbReference type="NCBI Taxonomy" id="370345"/>
    <lineage>
        <taxon>Eukaryota</taxon>
        <taxon>Metazoa</taxon>
        <taxon>Spiralia</taxon>
        <taxon>Lophotrochozoa</taxon>
        <taxon>Mollusca</taxon>
        <taxon>Gastropoda</taxon>
        <taxon>Caenogastropoda</taxon>
        <taxon>Sorbeoconcha</taxon>
        <taxon>Cerithioidea</taxon>
        <taxon>Batillariidae</taxon>
        <taxon>Batillaria</taxon>
    </lineage>
</organism>
<evidence type="ECO:0000313" key="2">
    <source>
        <dbReference type="EMBL" id="KAK7500809.1"/>
    </source>
</evidence>
<feature type="region of interest" description="Disordered" evidence="1">
    <location>
        <begin position="212"/>
        <end position="232"/>
    </location>
</feature>
<proteinExistence type="predicted"/>
<protein>
    <submittedName>
        <fullName evidence="2">Uncharacterized protein</fullName>
    </submittedName>
</protein>
<comment type="caution">
    <text evidence="2">The sequence shown here is derived from an EMBL/GenBank/DDBJ whole genome shotgun (WGS) entry which is preliminary data.</text>
</comment>
<dbReference type="AlphaFoldDB" id="A0ABD0LMI4"/>